<dbReference type="PANTHER" id="PTHR18895">
    <property type="entry name" value="HEMK METHYLTRANSFERASE"/>
    <property type="match status" value="1"/>
</dbReference>
<dbReference type="EMBL" id="CP036401">
    <property type="protein sequence ID" value="QBI05002.1"/>
    <property type="molecule type" value="Genomic_DNA"/>
</dbReference>
<evidence type="ECO:0000259" key="4">
    <source>
        <dbReference type="Pfam" id="PF05175"/>
    </source>
</evidence>
<feature type="domain" description="Methyltransferase small" evidence="4">
    <location>
        <begin position="171"/>
        <end position="286"/>
    </location>
</feature>
<feature type="compositionally biased region" description="Low complexity" evidence="3">
    <location>
        <begin position="8"/>
        <end position="22"/>
    </location>
</feature>
<gene>
    <name evidence="5" type="ORF">EYF70_12370</name>
</gene>
<dbReference type="Pfam" id="PF05175">
    <property type="entry name" value="MTS"/>
    <property type="match status" value="1"/>
</dbReference>
<proteinExistence type="predicted"/>
<sequence length="351" mass="37404">MNVTASGGLPDLGAAATAAPADRSTHEAAPLAPRAGVLPDAPALLELGRALQAAGYRFTTVTPATHSRVKGRSDHVWARDLADIFGWSRPFRAEALPAEMLALMVRAGIAQPHRDGWRSTLRASTLDGVLYFHSAYPTSEADAVFFGPDTYRFARALRAELAVIAATGRPVRRAADVGAGGGPGALTIARRCANAEVLALDINDRAMHLCRVNAQLAGLPNVAVQRSNLLSDVPGDFDLIVSNPPYLLDKSERAYRHGGGELGAGLSLALTKQAITRLAPGGSLLLYTGVAMLHNDDPFLRRIEPLLAQAGMSWHYEEIDPDVFGEELDTPAYAEADRIAAVWLKASKPLH</sequence>
<dbReference type="InterPro" id="IPR002052">
    <property type="entry name" value="DNA_methylase_N6_adenine_CS"/>
</dbReference>
<keyword evidence="1 5" id="KW-0489">Methyltransferase</keyword>
<dbReference type="Proteomes" id="UP000292307">
    <property type="component" value="Chromosome"/>
</dbReference>
<dbReference type="InterPro" id="IPR029063">
    <property type="entry name" value="SAM-dependent_MTases_sf"/>
</dbReference>
<name>A0ABX5S224_9BURK</name>
<protein>
    <submittedName>
        <fullName evidence="5">Class I SAM-dependent methyltransferase</fullName>
    </submittedName>
</protein>
<keyword evidence="1 5" id="KW-0808">Transferase</keyword>
<dbReference type="PROSITE" id="PS00092">
    <property type="entry name" value="N6_MTASE"/>
    <property type="match status" value="1"/>
</dbReference>
<keyword evidence="2" id="KW-0949">S-adenosyl-L-methionine</keyword>
<dbReference type="PANTHER" id="PTHR18895:SF74">
    <property type="entry name" value="MTRF1L RELEASE FACTOR GLUTAMINE METHYLTRANSFERASE"/>
    <property type="match status" value="1"/>
</dbReference>
<evidence type="ECO:0000313" key="5">
    <source>
        <dbReference type="EMBL" id="QBI05002.1"/>
    </source>
</evidence>
<dbReference type="GO" id="GO:0008168">
    <property type="term" value="F:methyltransferase activity"/>
    <property type="evidence" value="ECO:0007669"/>
    <property type="project" value="UniProtKB-KW"/>
</dbReference>
<dbReference type="InterPro" id="IPR007848">
    <property type="entry name" value="Small_mtfrase_dom"/>
</dbReference>
<evidence type="ECO:0000256" key="3">
    <source>
        <dbReference type="SAM" id="MobiDB-lite"/>
    </source>
</evidence>
<dbReference type="SUPFAM" id="SSF53335">
    <property type="entry name" value="S-adenosyl-L-methionine-dependent methyltransferases"/>
    <property type="match status" value="1"/>
</dbReference>
<evidence type="ECO:0000256" key="2">
    <source>
        <dbReference type="ARBA" id="ARBA00022691"/>
    </source>
</evidence>
<evidence type="ECO:0000313" key="6">
    <source>
        <dbReference type="Proteomes" id="UP000292307"/>
    </source>
</evidence>
<accession>A0ABX5S224</accession>
<organism evidence="5 6">
    <name type="scientific">Pseudoduganella albidiflava</name>
    <dbReference type="NCBI Taxonomy" id="321983"/>
    <lineage>
        <taxon>Bacteria</taxon>
        <taxon>Pseudomonadati</taxon>
        <taxon>Pseudomonadota</taxon>
        <taxon>Betaproteobacteria</taxon>
        <taxon>Burkholderiales</taxon>
        <taxon>Oxalobacteraceae</taxon>
        <taxon>Telluria group</taxon>
        <taxon>Pseudoduganella</taxon>
    </lineage>
</organism>
<dbReference type="Gene3D" id="3.40.50.150">
    <property type="entry name" value="Vaccinia Virus protein VP39"/>
    <property type="match status" value="1"/>
</dbReference>
<dbReference type="CDD" id="cd02440">
    <property type="entry name" value="AdoMet_MTases"/>
    <property type="match status" value="1"/>
</dbReference>
<keyword evidence="6" id="KW-1185">Reference proteome</keyword>
<dbReference type="GO" id="GO:0032259">
    <property type="term" value="P:methylation"/>
    <property type="evidence" value="ECO:0007669"/>
    <property type="project" value="UniProtKB-KW"/>
</dbReference>
<reference evidence="5 6" key="1">
    <citation type="submission" date="2019-02" db="EMBL/GenBank/DDBJ databases">
        <title>Draft Genome Sequences of Six Type Strains of the Genus Massilia.</title>
        <authorList>
            <person name="Miess H."/>
            <person name="Frediansyhah A."/>
            <person name="Gross H."/>
        </authorList>
    </citation>
    <scope>NUCLEOTIDE SEQUENCE [LARGE SCALE GENOMIC DNA]</scope>
    <source>
        <strain evidence="5 6">DSM 17472</strain>
    </source>
</reference>
<feature type="region of interest" description="Disordered" evidence="3">
    <location>
        <begin position="1"/>
        <end position="28"/>
    </location>
</feature>
<dbReference type="InterPro" id="IPR050320">
    <property type="entry name" value="N5-glutamine_MTase"/>
</dbReference>
<evidence type="ECO:0000256" key="1">
    <source>
        <dbReference type="ARBA" id="ARBA00022603"/>
    </source>
</evidence>